<dbReference type="PANTHER" id="PTHR46186">
    <property type="entry name" value="CYSTATIN"/>
    <property type="match status" value="1"/>
</dbReference>
<evidence type="ECO:0000256" key="1">
    <source>
        <dbReference type="ARBA" id="ARBA00009403"/>
    </source>
</evidence>
<reference evidence="6" key="1">
    <citation type="submission" date="2017-02" db="UniProtKB">
        <authorList>
            <consortium name="WormBaseParasite"/>
        </authorList>
    </citation>
    <scope>IDENTIFICATION</scope>
</reference>
<dbReference type="GO" id="GO:0004869">
    <property type="term" value="F:cysteine-type endopeptidase inhibitor activity"/>
    <property type="evidence" value="ECO:0007669"/>
    <property type="project" value="UniProtKB-KW"/>
</dbReference>
<evidence type="ECO:0000256" key="2">
    <source>
        <dbReference type="ARBA" id="ARBA00022690"/>
    </source>
</evidence>
<evidence type="ECO:0000313" key="6">
    <source>
        <dbReference type="WBParaSite" id="SPAL_0000464400.1"/>
    </source>
</evidence>
<dbReference type="InterPro" id="IPR046350">
    <property type="entry name" value="Cystatin_sf"/>
</dbReference>
<dbReference type="InterPro" id="IPR000010">
    <property type="entry name" value="Cystatin_dom"/>
</dbReference>
<dbReference type="WBParaSite" id="SPAL_0000464400.1">
    <property type="protein sequence ID" value="SPAL_0000464400.1"/>
    <property type="gene ID" value="SPAL_0000464400"/>
</dbReference>
<dbReference type="GO" id="GO:0005737">
    <property type="term" value="C:cytoplasm"/>
    <property type="evidence" value="ECO:0007669"/>
    <property type="project" value="TreeGrafter"/>
</dbReference>
<accession>A0A0N5BF76</accession>
<keyword evidence="3" id="KW-0789">Thiol protease inhibitor</keyword>
<protein>
    <submittedName>
        <fullName evidence="6">Cystatin domain-containing protein</fullName>
    </submittedName>
</protein>
<dbReference type="CDD" id="cd00042">
    <property type="entry name" value="CY"/>
    <property type="match status" value="1"/>
</dbReference>
<dbReference type="STRING" id="174720.A0A0N5BF76"/>
<dbReference type="SMART" id="SM00043">
    <property type="entry name" value="CY"/>
    <property type="match status" value="1"/>
</dbReference>
<name>A0A0N5BF76_STREA</name>
<dbReference type="Proteomes" id="UP000046392">
    <property type="component" value="Unplaced"/>
</dbReference>
<dbReference type="PANTHER" id="PTHR46186:SF2">
    <property type="entry name" value="CYSTATIN"/>
    <property type="match status" value="1"/>
</dbReference>
<dbReference type="AlphaFoldDB" id="A0A0N5BF76"/>
<proteinExistence type="inferred from homology"/>
<dbReference type="GO" id="GO:0005615">
    <property type="term" value="C:extracellular space"/>
    <property type="evidence" value="ECO:0007669"/>
    <property type="project" value="TreeGrafter"/>
</dbReference>
<feature type="domain" description="Cystatin" evidence="4">
    <location>
        <begin position="5"/>
        <end position="116"/>
    </location>
</feature>
<dbReference type="Pfam" id="PF00031">
    <property type="entry name" value="Cystatin"/>
    <property type="match status" value="1"/>
</dbReference>
<dbReference type="GO" id="GO:0031982">
    <property type="term" value="C:vesicle"/>
    <property type="evidence" value="ECO:0007669"/>
    <property type="project" value="TreeGrafter"/>
</dbReference>
<sequence length="119" mass="13217">MTSQTMTGGWTDQPVNDTSIVELAQKTVDRFNQQSNDLAYHGFIKVLSAKSQVVAGINYEVQVLIGETDALKNKVSFDKLKEANAQVKEGGRQQVVTATIWSKPWEDFEEITIKGVKQA</sequence>
<organism evidence="5 6">
    <name type="scientific">Strongyloides papillosus</name>
    <name type="common">Intestinal threadworm</name>
    <dbReference type="NCBI Taxonomy" id="174720"/>
    <lineage>
        <taxon>Eukaryota</taxon>
        <taxon>Metazoa</taxon>
        <taxon>Ecdysozoa</taxon>
        <taxon>Nematoda</taxon>
        <taxon>Chromadorea</taxon>
        <taxon>Rhabditida</taxon>
        <taxon>Tylenchina</taxon>
        <taxon>Panagrolaimomorpha</taxon>
        <taxon>Strongyloidoidea</taxon>
        <taxon>Strongyloididae</taxon>
        <taxon>Strongyloides</taxon>
    </lineage>
</organism>
<comment type="similarity">
    <text evidence="1">Belongs to the cystatin family.</text>
</comment>
<keyword evidence="2" id="KW-0646">Protease inhibitor</keyword>
<evidence type="ECO:0000256" key="3">
    <source>
        <dbReference type="ARBA" id="ARBA00022704"/>
    </source>
</evidence>
<dbReference type="Gene3D" id="3.10.450.10">
    <property type="match status" value="1"/>
</dbReference>
<dbReference type="SUPFAM" id="SSF54403">
    <property type="entry name" value="Cystatin/monellin"/>
    <property type="match status" value="1"/>
</dbReference>
<keyword evidence="5" id="KW-1185">Reference proteome</keyword>
<evidence type="ECO:0000313" key="5">
    <source>
        <dbReference type="Proteomes" id="UP000046392"/>
    </source>
</evidence>
<evidence type="ECO:0000259" key="4">
    <source>
        <dbReference type="SMART" id="SM00043"/>
    </source>
</evidence>